<dbReference type="EMBL" id="JANBUW010000012">
    <property type="protein sequence ID" value="KAJ2851429.1"/>
    <property type="molecule type" value="Genomic_DNA"/>
</dbReference>
<evidence type="ECO:0000313" key="6">
    <source>
        <dbReference type="Proteomes" id="UP001139887"/>
    </source>
</evidence>
<sequence length="121" mass="14308">MLSFKTDKKGDGHHKVSLEEQKLADIAKYSGEIYYSERYSDDEFEYRHVSLPEGLRKYLPHPPRLMAEDEWRGLGVRQSPGWEHYMVHEPEPHVLLFKREKDYQIKYPNGGPSQAMNMRKA</sequence>
<accession>A0A9W8I9L3</accession>
<comment type="function">
    <text evidence="4">Binds to the catalytic subunit of the cyclin dependent kinases and is essential for their biological function.</text>
</comment>
<name>A0A9W8I9L3_9FUNG</name>
<dbReference type="PRINTS" id="PR00296">
    <property type="entry name" value="CYCLINKINASE"/>
</dbReference>
<evidence type="ECO:0000313" key="5">
    <source>
        <dbReference type="EMBL" id="KAJ2851429.1"/>
    </source>
</evidence>
<dbReference type="PANTHER" id="PTHR23415">
    <property type="entry name" value="CYCLIN-DEPENDENT KINASES REGULATORY SUBUNIT/60S RIBOSOME SUBUNIT BIOGENESIS PROTEIN NIP7"/>
    <property type="match status" value="1"/>
</dbReference>
<dbReference type="GO" id="GO:0016538">
    <property type="term" value="F:cyclin-dependent protein serine/threonine kinase regulator activity"/>
    <property type="evidence" value="ECO:0007669"/>
    <property type="project" value="InterPro"/>
</dbReference>
<reference evidence="5" key="1">
    <citation type="submission" date="2022-07" db="EMBL/GenBank/DDBJ databases">
        <title>Phylogenomic reconstructions and comparative analyses of Kickxellomycotina fungi.</title>
        <authorList>
            <person name="Reynolds N.K."/>
            <person name="Stajich J.E."/>
            <person name="Barry K."/>
            <person name="Grigoriev I.V."/>
            <person name="Crous P."/>
            <person name="Smith M.E."/>
        </authorList>
    </citation>
    <scope>NUCLEOTIDE SEQUENCE</scope>
    <source>
        <strain evidence="5">NRRL 1566</strain>
    </source>
</reference>
<dbReference type="InterPro" id="IPR000789">
    <property type="entry name" value="Cyclin-dep_kinase_reg-sub"/>
</dbReference>
<keyword evidence="2 4" id="KW-0132">Cell division</keyword>
<dbReference type="Proteomes" id="UP001139887">
    <property type="component" value="Unassembled WGS sequence"/>
</dbReference>
<dbReference type="AlphaFoldDB" id="A0A9W8I9L3"/>
<dbReference type="PROSITE" id="PS00945">
    <property type="entry name" value="CKS_2"/>
    <property type="match status" value="1"/>
</dbReference>
<evidence type="ECO:0000256" key="3">
    <source>
        <dbReference type="ARBA" id="ARBA00023306"/>
    </source>
</evidence>
<comment type="caution">
    <text evidence="5">The sequence shown here is derived from an EMBL/GenBank/DDBJ whole genome shotgun (WGS) entry which is preliminary data.</text>
</comment>
<gene>
    <name evidence="5" type="ORF">IWW36_001068</name>
</gene>
<evidence type="ECO:0000256" key="2">
    <source>
        <dbReference type="ARBA" id="ARBA00022618"/>
    </source>
</evidence>
<dbReference type="SMART" id="SM01084">
    <property type="entry name" value="CKS"/>
    <property type="match status" value="1"/>
</dbReference>
<keyword evidence="6" id="KW-1185">Reference proteome</keyword>
<organism evidence="5 6">
    <name type="scientific">Coemansia brasiliensis</name>
    <dbReference type="NCBI Taxonomy" id="2650707"/>
    <lineage>
        <taxon>Eukaryota</taxon>
        <taxon>Fungi</taxon>
        <taxon>Fungi incertae sedis</taxon>
        <taxon>Zoopagomycota</taxon>
        <taxon>Kickxellomycotina</taxon>
        <taxon>Kickxellomycetes</taxon>
        <taxon>Kickxellales</taxon>
        <taxon>Kickxellaceae</taxon>
        <taxon>Coemansia</taxon>
    </lineage>
</organism>
<evidence type="ECO:0000256" key="4">
    <source>
        <dbReference type="RuleBase" id="RU311113"/>
    </source>
</evidence>
<evidence type="ECO:0000256" key="1">
    <source>
        <dbReference type="ARBA" id="ARBA00007782"/>
    </source>
</evidence>
<dbReference type="FunFam" id="3.30.170.10:FF:000001">
    <property type="entry name" value="Cyclin-dependent kinases regulatory subunit"/>
    <property type="match status" value="1"/>
</dbReference>
<dbReference type="Gene3D" id="3.30.170.10">
    <property type="entry name" value="Cyclin-dependent kinase, regulatory subunit"/>
    <property type="match status" value="1"/>
</dbReference>
<keyword evidence="3 4" id="KW-0131">Cell cycle</keyword>
<dbReference type="Pfam" id="PF01111">
    <property type="entry name" value="CKS"/>
    <property type="match status" value="1"/>
</dbReference>
<dbReference type="SUPFAM" id="SSF55637">
    <property type="entry name" value="Cell cycle regulatory proteins"/>
    <property type="match status" value="1"/>
</dbReference>
<proteinExistence type="inferred from homology"/>
<protein>
    <recommendedName>
        <fullName evidence="4">Cyclin-dependent kinases regulatory subunit</fullName>
    </recommendedName>
</protein>
<dbReference type="GO" id="GO:0051301">
    <property type="term" value="P:cell division"/>
    <property type="evidence" value="ECO:0007669"/>
    <property type="project" value="UniProtKB-UniRule"/>
</dbReference>
<comment type="similarity">
    <text evidence="1 4">Belongs to the CKS family.</text>
</comment>
<dbReference type="InterPro" id="IPR036858">
    <property type="entry name" value="Cyclin-dep_kinase_reg-sub_sf"/>
</dbReference>
<dbReference type="OrthoDB" id="440676at2759"/>